<dbReference type="InterPro" id="IPR012226">
    <property type="entry name" value="Diguanyl_cyclase/Pdiesterase"/>
</dbReference>
<dbReference type="PANTHER" id="PTHR44757:SF2">
    <property type="entry name" value="BIOFILM ARCHITECTURE MAINTENANCE PROTEIN MBAA"/>
    <property type="match status" value="1"/>
</dbReference>
<dbReference type="Pfam" id="PF00990">
    <property type="entry name" value="GGDEF"/>
    <property type="match status" value="1"/>
</dbReference>
<dbReference type="NCBIfam" id="TIGR00229">
    <property type="entry name" value="sensory_box"/>
    <property type="match status" value="2"/>
</dbReference>
<feature type="domain" description="EAL" evidence="3">
    <location>
        <begin position="623"/>
        <end position="878"/>
    </location>
</feature>
<dbReference type="PROSITE" id="PS50887">
    <property type="entry name" value="GGDEF"/>
    <property type="match status" value="1"/>
</dbReference>
<organism evidence="5 6">
    <name type="scientific">Aquincola tertiaricarbonis</name>
    <dbReference type="NCBI Taxonomy" id="391953"/>
    <lineage>
        <taxon>Bacteria</taxon>
        <taxon>Pseudomonadati</taxon>
        <taxon>Pseudomonadota</taxon>
        <taxon>Betaproteobacteria</taxon>
        <taxon>Burkholderiales</taxon>
        <taxon>Sphaerotilaceae</taxon>
        <taxon>Aquincola</taxon>
    </lineage>
</organism>
<dbReference type="CDD" id="cd00130">
    <property type="entry name" value="PAS"/>
    <property type="match status" value="2"/>
</dbReference>
<evidence type="ECO:0000313" key="6">
    <source>
        <dbReference type="Proteomes" id="UP001056201"/>
    </source>
</evidence>
<dbReference type="CDD" id="cd01949">
    <property type="entry name" value="GGDEF"/>
    <property type="match status" value="1"/>
</dbReference>
<dbReference type="SUPFAM" id="SSF55781">
    <property type="entry name" value="GAF domain-like"/>
    <property type="match status" value="1"/>
</dbReference>
<dbReference type="Pfam" id="PF13426">
    <property type="entry name" value="PAS_9"/>
    <property type="match status" value="1"/>
</dbReference>
<dbReference type="SMART" id="SM00091">
    <property type="entry name" value="PAS"/>
    <property type="match status" value="2"/>
</dbReference>
<feature type="domain" description="PAS" evidence="1">
    <location>
        <begin position="161"/>
        <end position="232"/>
    </location>
</feature>
<protein>
    <submittedName>
        <fullName evidence="5">EAL domain-containing protein</fullName>
    </submittedName>
</protein>
<dbReference type="RefSeq" id="WP_250199966.1">
    <property type="nucleotide sequence ID" value="NZ_CP097636.1"/>
</dbReference>
<dbReference type="PROSITE" id="PS50112">
    <property type="entry name" value="PAS"/>
    <property type="match status" value="2"/>
</dbReference>
<dbReference type="PANTHER" id="PTHR44757">
    <property type="entry name" value="DIGUANYLATE CYCLASE DGCP"/>
    <property type="match status" value="1"/>
</dbReference>
<dbReference type="Gene3D" id="3.30.450.20">
    <property type="entry name" value="PAS domain"/>
    <property type="match status" value="2"/>
</dbReference>
<feature type="domain" description="PAC" evidence="2">
    <location>
        <begin position="234"/>
        <end position="288"/>
    </location>
</feature>
<dbReference type="InterPro" id="IPR035965">
    <property type="entry name" value="PAS-like_dom_sf"/>
</dbReference>
<dbReference type="InterPro" id="IPR001610">
    <property type="entry name" value="PAC"/>
</dbReference>
<dbReference type="InterPro" id="IPR029787">
    <property type="entry name" value="Nucleotide_cyclase"/>
</dbReference>
<evidence type="ECO:0000259" key="3">
    <source>
        <dbReference type="PROSITE" id="PS50883"/>
    </source>
</evidence>
<proteinExistence type="predicted"/>
<accession>A0ABY4SEM4</accession>
<dbReference type="PROSITE" id="PS50113">
    <property type="entry name" value="PAC"/>
    <property type="match status" value="1"/>
</dbReference>
<dbReference type="EMBL" id="CP097636">
    <property type="protein sequence ID" value="URI11776.1"/>
    <property type="molecule type" value="Genomic_DNA"/>
</dbReference>
<dbReference type="Gene3D" id="3.30.450.40">
    <property type="match status" value="1"/>
</dbReference>
<name>A0ABY4SEM4_AQUTE</name>
<keyword evidence="6" id="KW-1185">Reference proteome</keyword>
<dbReference type="Pfam" id="PF00563">
    <property type="entry name" value="EAL"/>
    <property type="match status" value="1"/>
</dbReference>
<dbReference type="SMART" id="SM00065">
    <property type="entry name" value="GAF"/>
    <property type="match status" value="1"/>
</dbReference>
<dbReference type="SUPFAM" id="SSF55073">
    <property type="entry name" value="Nucleotide cyclase"/>
    <property type="match status" value="1"/>
</dbReference>
<dbReference type="InterPro" id="IPR029016">
    <property type="entry name" value="GAF-like_dom_sf"/>
</dbReference>
<dbReference type="InterPro" id="IPR000014">
    <property type="entry name" value="PAS"/>
</dbReference>
<dbReference type="SMART" id="SM00052">
    <property type="entry name" value="EAL"/>
    <property type="match status" value="1"/>
</dbReference>
<dbReference type="Gene3D" id="3.30.70.270">
    <property type="match status" value="1"/>
</dbReference>
<dbReference type="PROSITE" id="PS50883">
    <property type="entry name" value="EAL"/>
    <property type="match status" value="1"/>
</dbReference>
<dbReference type="Pfam" id="PF00989">
    <property type="entry name" value="PAS"/>
    <property type="match status" value="1"/>
</dbReference>
<dbReference type="InterPro" id="IPR013767">
    <property type="entry name" value="PAS_fold"/>
</dbReference>
<dbReference type="InterPro" id="IPR035919">
    <property type="entry name" value="EAL_sf"/>
</dbReference>
<feature type="domain" description="PAS" evidence="1">
    <location>
        <begin position="37"/>
        <end position="89"/>
    </location>
</feature>
<dbReference type="Gene3D" id="3.20.20.450">
    <property type="entry name" value="EAL domain"/>
    <property type="match status" value="1"/>
</dbReference>
<evidence type="ECO:0000313" key="5">
    <source>
        <dbReference type="EMBL" id="URI11776.1"/>
    </source>
</evidence>
<sequence length="882" mass="95211">MSAGVPTGHGDPVDALAEHGGAHPCLASATPAPAPAAHSLLVQTLEQAIDGVVVIDERNEVVVFNAAAERIWGHPRDAVLGHDVRMLMPMEMRARHDANLHRHRVTGVNRIVGTEVEVPIECADGSRRQALMAVSQIRFEGRSLYCAFVRDNTQHRELLAHQRLLSTAVDESDIAMIVGGADQRIVFANAGCQRMFGYSLHEMVGQRLGDLLMGPHTDPATLQALTAAQDCGQQSFATELLAYTKDGRPLWVSTAVNPVHDAQGLVCNFVSVLTDITQTKLHEVLQFRVLDAMARETPMLDLMLLLCREVERTAPELIASILQVDDQGRLRTLAGPSLPPAYCAQIDGLPIGPVVGSCGTAAWRNAPVLVTDIATDPLWADFKGLALPLGLRACWSSPIRGGDGQVLGTFAFYYREPREPSALHRRLVDVSLHLCALILEREKTKAHIHQLAFYDTLTGLPNRALLRAKTERALHEAQRTGTPLAVLFVDLDRFKQVNDTHGHLVGDGLLVELAQRLRGVARAGDIIGRLSGDEFVAVLPDCGGSQAVAAVERLVAAVAQPMVVHGVALHPRASVGVALYPADGGDIDTLIRHADMAMYQAKTHERGSFRFFSAELNRQAHERAMLEADLREALGPAGGLALHYQPKVTAEAGRVCGVEALLRWQHPRLGAVPPLRFVALAEDCGLVHALGHWVLGEACRQMADWRARGVPVPHVAVNLSASNFLDASLPGVIAGLLQRHGLASGDLTVEMTESVMLNPDPVVLATVQAVHALGVKVSLDDFGTGYSSLSHLHRLPITELKLDRSFVQDIEHDPMARALTVSVLRIGKTLGLTVVAEGVETEAQRRFVADEGCPVVQGYLVSKPVPAEALEDWLQLKPTGAG</sequence>
<dbReference type="SMART" id="SM00086">
    <property type="entry name" value="PAC"/>
    <property type="match status" value="2"/>
</dbReference>
<reference evidence="5" key="1">
    <citation type="submission" date="2022-05" db="EMBL/GenBank/DDBJ databases">
        <title>An RpoN-dependent PEP-CTERM gene is involved in floc formation of an Aquincola tertiaricarbonis strain.</title>
        <authorList>
            <person name="Qiu D."/>
            <person name="Xia M."/>
        </authorList>
    </citation>
    <scope>NUCLEOTIDE SEQUENCE</scope>
    <source>
        <strain evidence="5">RN12</strain>
    </source>
</reference>
<dbReference type="InterPro" id="IPR001633">
    <property type="entry name" value="EAL_dom"/>
</dbReference>
<feature type="domain" description="GGDEF" evidence="4">
    <location>
        <begin position="482"/>
        <end position="614"/>
    </location>
</feature>
<gene>
    <name evidence="5" type="ORF">MW290_22955</name>
</gene>
<evidence type="ECO:0000259" key="4">
    <source>
        <dbReference type="PROSITE" id="PS50887"/>
    </source>
</evidence>
<dbReference type="CDD" id="cd01948">
    <property type="entry name" value="EAL"/>
    <property type="match status" value="1"/>
</dbReference>
<dbReference type="Proteomes" id="UP001056201">
    <property type="component" value="Chromosome 2"/>
</dbReference>
<evidence type="ECO:0000259" key="1">
    <source>
        <dbReference type="PROSITE" id="PS50112"/>
    </source>
</evidence>
<dbReference type="InterPro" id="IPR052155">
    <property type="entry name" value="Biofilm_reg_signaling"/>
</dbReference>
<dbReference type="SMART" id="SM00267">
    <property type="entry name" value="GGDEF"/>
    <property type="match status" value="1"/>
</dbReference>
<dbReference type="NCBIfam" id="TIGR00254">
    <property type="entry name" value="GGDEF"/>
    <property type="match status" value="1"/>
</dbReference>
<dbReference type="SUPFAM" id="SSF141868">
    <property type="entry name" value="EAL domain-like"/>
    <property type="match status" value="1"/>
</dbReference>
<dbReference type="InterPro" id="IPR000160">
    <property type="entry name" value="GGDEF_dom"/>
</dbReference>
<dbReference type="SUPFAM" id="SSF55785">
    <property type="entry name" value="PYP-like sensor domain (PAS domain)"/>
    <property type="match status" value="2"/>
</dbReference>
<dbReference type="InterPro" id="IPR000700">
    <property type="entry name" value="PAS-assoc_C"/>
</dbReference>
<dbReference type="InterPro" id="IPR003018">
    <property type="entry name" value="GAF"/>
</dbReference>
<dbReference type="Pfam" id="PF13185">
    <property type="entry name" value="GAF_2"/>
    <property type="match status" value="1"/>
</dbReference>
<dbReference type="PIRSF" id="PIRSF005925">
    <property type="entry name" value="Dos"/>
    <property type="match status" value="1"/>
</dbReference>
<dbReference type="InterPro" id="IPR043128">
    <property type="entry name" value="Rev_trsase/Diguanyl_cyclase"/>
</dbReference>
<evidence type="ECO:0000259" key="2">
    <source>
        <dbReference type="PROSITE" id="PS50113"/>
    </source>
</evidence>